<protein>
    <submittedName>
        <fullName evidence="2">Uncharacterized protein</fullName>
    </submittedName>
</protein>
<feature type="region of interest" description="Disordered" evidence="1">
    <location>
        <begin position="80"/>
        <end position="120"/>
    </location>
</feature>
<dbReference type="AlphaFoldDB" id="A0AAV9ZPD1"/>
<comment type="caution">
    <text evidence="2">The sequence shown here is derived from an EMBL/GenBank/DDBJ whole genome shotgun (WGS) entry which is preliminary data.</text>
</comment>
<evidence type="ECO:0000313" key="2">
    <source>
        <dbReference type="EMBL" id="KAK6988344.1"/>
    </source>
</evidence>
<reference evidence="2 3" key="1">
    <citation type="journal article" date="2024" name="J Genomics">
        <title>Draft genome sequencing and assembly of Favolaschia claudopus CIRM-BRFM 2984 isolated from oak limbs.</title>
        <authorList>
            <person name="Navarro D."/>
            <person name="Drula E."/>
            <person name="Chaduli D."/>
            <person name="Cazenave R."/>
            <person name="Ahrendt S."/>
            <person name="Wang J."/>
            <person name="Lipzen A."/>
            <person name="Daum C."/>
            <person name="Barry K."/>
            <person name="Grigoriev I.V."/>
            <person name="Favel A."/>
            <person name="Rosso M.N."/>
            <person name="Martin F."/>
        </authorList>
    </citation>
    <scope>NUCLEOTIDE SEQUENCE [LARGE SCALE GENOMIC DNA]</scope>
    <source>
        <strain evidence="2 3">CIRM-BRFM 2984</strain>
    </source>
</reference>
<feature type="compositionally biased region" description="Basic and acidic residues" evidence="1">
    <location>
        <begin position="91"/>
        <end position="106"/>
    </location>
</feature>
<accession>A0AAV9ZPD1</accession>
<proteinExistence type="predicted"/>
<organism evidence="2 3">
    <name type="scientific">Favolaschia claudopus</name>
    <dbReference type="NCBI Taxonomy" id="2862362"/>
    <lineage>
        <taxon>Eukaryota</taxon>
        <taxon>Fungi</taxon>
        <taxon>Dikarya</taxon>
        <taxon>Basidiomycota</taxon>
        <taxon>Agaricomycotina</taxon>
        <taxon>Agaricomycetes</taxon>
        <taxon>Agaricomycetidae</taxon>
        <taxon>Agaricales</taxon>
        <taxon>Marasmiineae</taxon>
        <taxon>Mycenaceae</taxon>
        <taxon>Favolaschia</taxon>
    </lineage>
</organism>
<dbReference type="EMBL" id="JAWWNJ010000123">
    <property type="protein sequence ID" value="KAK6988344.1"/>
    <property type="molecule type" value="Genomic_DNA"/>
</dbReference>
<sequence length="211" mass="23417">MSPTAPISTSRAQRLLRCFVCGKTRAHRLSYAACPRTAELIEKKLAAYTLEGRLVRYDGSPLPMTRNRGGVAAHLLASYNPPSPSPHPHFPHLEPVHASRDSEPRIHPNSHPSRDFISPTTPDIHTIPPSPARHPLHPVPTKLSSTPHPPNPLVDPNKFPLLVFDILVGNTVFRRQLALIIAMVDRLEMHRGTQSLVEYLAPVRAHFTSLP</sequence>
<evidence type="ECO:0000256" key="1">
    <source>
        <dbReference type="SAM" id="MobiDB-lite"/>
    </source>
</evidence>
<evidence type="ECO:0000313" key="3">
    <source>
        <dbReference type="Proteomes" id="UP001362999"/>
    </source>
</evidence>
<gene>
    <name evidence="2" type="ORF">R3P38DRAFT_2573365</name>
</gene>
<dbReference type="Proteomes" id="UP001362999">
    <property type="component" value="Unassembled WGS sequence"/>
</dbReference>
<name>A0AAV9ZPD1_9AGAR</name>
<keyword evidence="3" id="KW-1185">Reference proteome</keyword>